<organism evidence="1 2">
    <name type="scientific">Sulfurimonas sediminis</name>
    <dbReference type="NCBI Taxonomy" id="2590020"/>
    <lineage>
        <taxon>Bacteria</taxon>
        <taxon>Pseudomonadati</taxon>
        <taxon>Campylobacterota</taxon>
        <taxon>Epsilonproteobacteria</taxon>
        <taxon>Campylobacterales</taxon>
        <taxon>Sulfurimonadaceae</taxon>
        <taxon>Sulfurimonas</taxon>
    </lineage>
</organism>
<accession>A0A7M1AYF4</accession>
<protein>
    <submittedName>
        <fullName evidence="1">Uncharacterized protein</fullName>
    </submittedName>
</protein>
<evidence type="ECO:0000313" key="2">
    <source>
        <dbReference type="Proteomes" id="UP000593719"/>
    </source>
</evidence>
<proteinExistence type="predicted"/>
<gene>
    <name evidence="1" type="ORF">FJR45_00320</name>
</gene>
<dbReference type="KEGG" id="ssei:FJR45_00320"/>
<dbReference type="Proteomes" id="UP000593719">
    <property type="component" value="Chromosome"/>
</dbReference>
<dbReference type="AlphaFoldDB" id="A0A7M1AYF4"/>
<dbReference type="RefSeq" id="WP_193150841.1">
    <property type="nucleotide sequence ID" value="NZ_CP041235.1"/>
</dbReference>
<keyword evidence="2" id="KW-1185">Reference proteome</keyword>
<name>A0A7M1AYF4_9BACT</name>
<evidence type="ECO:0000313" key="1">
    <source>
        <dbReference type="EMBL" id="QOP42480.1"/>
    </source>
</evidence>
<sequence length="114" mass="13608">MLVDGLIIYDYLELRNKEREDENIRIEEKKSAEIKYIKGSTELTTKEKKERIKEINRAYAQITRKKIKEEIANELNYSIDTVEAYYKATAKLIKDKNYLKLLEGEDKELLKNFK</sequence>
<reference evidence="1 2" key="1">
    <citation type="submission" date="2019-06" db="EMBL/GenBank/DDBJ databases">
        <title>Sulfurimonas gotlandica sp. nov., a chemoautotrophic and psychrotolerant epsilonproteobacterium isolated from a pelagic redoxcline, and an emended description of the genus Sulfurimonas.</title>
        <authorList>
            <person name="Wang S."/>
            <person name="Jiang L."/>
            <person name="Shao Z."/>
        </authorList>
    </citation>
    <scope>NUCLEOTIDE SEQUENCE [LARGE SCALE GENOMIC DNA]</scope>
    <source>
        <strain evidence="1 2">S2-6</strain>
    </source>
</reference>
<dbReference type="EMBL" id="CP041235">
    <property type="protein sequence ID" value="QOP42480.1"/>
    <property type="molecule type" value="Genomic_DNA"/>
</dbReference>